<reference evidence="1" key="1">
    <citation type="submission" date="2022-11" db="EMBL/GenBank/DDBJ databases">
        <title>Centuries of genome instability and evolution in soft-shell clam transmissible cancer (bioRxiv).</title>
        <authorList>
            <person name="Hart S.F.M."/>
            <person name="Yonemitsu M.A."/>
            <person name="Giersch R.M."/>
            <person name="Beal B.F."/>
            <person name="Arriagada G."/>
            <person name="Davis B.W."/>
            <person name="Ostrander E.A."/>
            <person name="Goff S.P."/>
            <person name="Metzger M.J."/>
        </authorList>
    </citation>
    <scope>NUCLEOTIDE SEQUENCE</scope>
    <source>
        <strain evidence="1">MELC-2E11</strain>
        <tissue evidence="1">Siphon/mantle</tissue>
    </source>
</reference>
<evidence type="ECO:0000313" key="1">
    <source>
        <dbReference type="EMBL" id="WAR24180.1"/>
    </source>
</evidence>
<dbReference type="PANTHER" id="PTHR33395:SF22">
    <property type="entry name" value="REVERSE TRANSCRIPTASE DOMAIN-CONTAINING PROTEIN"/>
    <property type="match status" value="1"/>
</dbReference>
<dbReference type="PANTHER" id="PTHR33395">
    <property type="entry name" value="TRANSCRIPTASE, PUTATIVE-RELATED-RELATED"/>
    <property type="match status" value="1"/>
</dbReference>
<protein>
    <recommendedName>
        <fullName evidence="3">Endonuclease/exonuclease/phosphatase domain-containing protein</fullName>
    </recommendedName>
</protein>
<accession>A0ABY7FQ79</accession>
<sequence>MESMCSTIRNAHNKFKKSVLWIGGDLNLPNINWTSNSIDGHQNLHDINATLIETIHEFNLDQAVNCPTRQEKTLDIFLSNRPSLINRPVRSKLVKRKIYLSKKANIDNLRASATNFKHDFFRKFGNQSGTSAQEMWDYIKSSLLHILDTKVPSKLASTSYSQPWIDTKARKSNRHADIARYQKPKKTSNLACLLVYKSALLN</sequence>
<dbReference type="Gene3D" id="3.60.10.10">
    <property type="entry name" value="Endonuclease/exonuclease/phosphatase"/>
    <property type="match status" value="1"/>
</dbReference>
<dbReference type="InterPro" id="IPR036691">
    <property type="entry name" value="Endo/exonu/phosph_ase_sf"/>
</dbReference>
<proteinExistence type="predicted"/>
<name>A0ABY7FQ79_MYAAR</name>
<dbReference type="Proteomes" id="UP001164746">
    <property type="component" value="Chromosome 13"/>
</dbReference>
<keyword evidence="2" id="KW-1185">Reference proteome</keyword>
<dbReference type="EMBL" id="CP111024">
    <property type="protein sequence ID" value="WAR24180.1"/>
    <property type="molecule type" value="Genomic_DNA"/>
</dbReference>
<gene>
    <name evidence="1" type="ORF">MAR_037849</name>
</gene>
<organism evidence="1 2">
    <name type="scientific">Mya arenaria</name>
    <name type="common">Soft-shell clam</name>
    <dbReference type="NCBI Taxonomy" id="6604"/>
    <lineage>
        <taxon>Eukaryota</taxon>
        <taxon>Metazoa</taxon>
        <taxon>Spiralia</taxon>
        <taxon>Lophotrochozoa</taxon>
        <taxon>Mollusca</taxon>
        <taxon>Bivalvia</taxon>
        <taxon>Autobranchia</taxon>
        <taxon>Heteroconchia</taxon>
        <taxon>Euheterodonta</taxon>
        <taxon>Imparidentia</taxon>
        <taxon>Neoheterodontei</taxon>
        <taxon>Myida</taxon>
        <taxon>Myoidea</taxon>
        <taxon>Myidae</taxon>
        <taxon>Mya</taxon>
    </lineage>
</organism>
<evidence type="ECO:0008006" key="3">
    <source>
        <dbReference type="Google" id="ProtNLM"/>
    </source>
</evidence>
<evidence type="ECO:0000313" key="2">
    <source>
        <dbReference type="Proteomes" id="UP001164746"/>
    </source>
</evidence>